<comment type="function">
    <text evidence="6">Catalyzes the transfer of a ribosyl phosphate group from 5-phosphoribose 1-diphosphate to orotate, leading to the formation of orotidine monophosphate (OMP).</text>
</comment>
<evidence type="ECO:0000256" key="3">
    <source>
        <dbReference type="ARBA" id="ARBA00022676"/>
    </source>
</evidence>
<feature type="binding site" description="in other chain" evidence="6">
    <location>
        <position position="108"/>
    </location>
    <ligand>
        <name>5-phospho-alpha-D-ribose 1-diphosphate</name>
        <dbReference type="ChEBI" id="CHEBI:58017"/>
        <note>ligand shared between dimeric partners</note>
    </ligand>
</feature>
<keyword evidence="8" id="KW-1185">Reference proteome</keyword>
<dbReference type="EC" id="2.4.2.10" evidence="2 6"/>
<comment type="caution">
    <text evidence="7">The sequence shown here is derived from an EMBL/GenBank/DDBJ whole genome shotgun (WGS) entry which is preliminary data.</text>
</comment>
<comment type="subunit">
    <text evidence="6">Homodimer.</text>
</comment>
<evidence type="ECO:0000256" key="1">
    <source>
        <dbReference type="ARBA" id="ARBA00004889"/>
    </source>
</evidence>
<proteinExistence type="inferred from homology"/>
<dbReference type="PANTHER" id="PTHR19278:SF9">
    <property type="entry name" value="URIDINE 5'-MONOPHOSPHATE SYNTHASE"/>
    <property type="match status" value="1"/>
</dbReference>
<comment type="catalytic activity">
    <reaction evidence="6">
        <text>orotidine 5'-phosphate + diphosphate = orotate + 5-phospho-alpha-D-ribose 1-diphosphate</text>
        <dbReference type="Rhea" id="RHEA:10380"/>
        <dbReference type="ChEBI" id="CHEBI:30839"/>
        <dbReference type="ChEBI" id="CHEBI:33019"/>
        <dbReference type="ChEBI" id="CHEBI:57538"/>
        <dbReference type="ChEBI" id="CHEBI:58017"/>
        <dbReference type="EC" id="2.4.2.10"/>
    </reaction>
</comment>
<organism evidence="7 8">
    <name type="scientific">Plastorhodobacter daqingensis</name>
    <dbReference type="NCBI Taxonomy" id="1387281"/>
    <lineage>
        <taxon>Bacteria</taxon>
        <taxon>Pseudomonadati</taxon>
        <taxon>Pseudomonadota</taxon>
        <taxon>Alphaproteobacteria</taxon>
        <taxon>Rhodobacterales</taxon>
        <taxon>Paracoccaceae</taxon>
        <taxon>Plastorhodobacter</taxon>
    </lineage>
</organism>
<name>A0ABW2UL65_9RHOB</name>
<keyword evidence="5 6" id="KW-0665">Pyrimidine biosynthesis</keyword>
<evidence type="ECO:0000313" key="8">
    <source>
        <dbReference type="Proteomes" id="UP001596516"/>
    </source>
</evidence>
<comment type="pathway">
    <text evidence="1 6">Pyrimidine metabolism; UMP biosynthesis via de novo pathway; UMP from orotate: step 1/2.</text>
</comment>
<dbReference type="InterPro" id="IPR000836">
    <property type="entry name" value="PRTase_dom"/>
</dbReference>
<evidence type="ECO:0000256" key="2">
    <source>
        <dbReference type="ARBA" id="ARBA00011971"/>
    </source>
</evidence>
<evidence type="ECO:0000256" key="6">
    <source>
        <dbReference type="HAMAP-Rule" id="MF_01208"/>
    </source>
</evidence>
<comment type="cofactor">
    <cofactor evidence="6">
        <name>Mg(2+)</name>
        <dbReference type="ChEBI" id="CHEBI:18420"/>
    </cofactor>
</comment>
<feature type="binding site" evidence="6">
    <location>
        <position position="137"/>
    </location>
    <ligand>
        <name>orotate</name>
        <dbReference type="ChEBI" id="CHEBI:30839"/>
    </ligand>
</feature>
<dbReference type="InterPro" id="IPR023031">
    <property type="entry name" value="OPRT"/>
</dbReference>
<dbReference type="InterPro" id="IPR029057">
    <property type="entry name" value="PRTase-like"/>
</dbReference>
<comment type="similarity">
    <text evidence="6">Belongs to the purine/pyrimidine phosphoribosyltransferase family. PyrE subfamily.</text>
</comment>
<sequence>MSASMLTAERRAEIARETAQALLQIDAIRLSTERPFMFSSGLVSPVYIDCRRIISFPDIRARLMASATEILQGDIPATEAVAGGETAGIPFAAFLAANTGLPMHYVRKRPKGYGPNAQVEGVIAPGQRVTLIEDLTTDGGSKLRFCKALRRAGAKVSDCLVLFYYDIFPETRDLLAGEGLALHALANWQDILAVADEGGPFGPAELAEIRSFLDNPLDWSARNGGASRLFFQERTV</sequence>
<dbReference type="SUPFAM" id="SSF53271">
    <property type="entry name" value="PRTase-like"/>
    <property type="match status" value="1"/>
</dbReference>
<comment type="caution">
    <text evidence="6">Lacks conserved residue(s) required for the propagation of feature annotation.</text>
</comment>
<feature type="binding site" evidence="6">
    <location>
        <position position="107"/>
    </location>
    <ligand>
        <name>5-phospho-alpha-D-ribose 1-diphosphate</name>
        <dbReference type="ChEBI" id="CHEBI:58017"/>
        <note>ligand shared between dimeric partners</note>
    </ligand>
</feature>
<dbReference type="PANTHER" id="PTHR19278">
    <property type="entry name" value="OROTATE PHOSPHORIBOSYLTRANSFERASE"/>
    <property type="match status" value="1"/>
</dbReference>
<feature type="binding site" evidence="6">
    <location>
        <position position="111"/>
    </location>
    <ligand>
        <name>5-phospho-alpha-D-ribose 1-diphosphate</name>
        <dbReference type="ChEBI" id="CHEBI:58017"/>
        <note>ligand shared between dimeric partners</note>
    </ligand>
</feature>
<dbReference type="GO" id="GO:0004588">
    <property type="term" value="F:orotate phosphoribosyltransferase activity"/>
    <property type="evidence" value="ECO:0007669"/>
    <property type="project" value="UniProtKB-EC"/>
</dbReference>
<protein>
    <recommendedName>
        <fullName evidence="2 6">Orotate phosphoribosyltransferase</fullName>
        <shortName evidence="6">OPRT</shortName>
        <shortName evidence="6">OPRTase</shortName>
        <ecNumber evidence="2 6">2.4.2.10</ecNumber>
    </recommendedName>
</protein>
<keyword evidence="3 6" id="KW-0328">Glycosyltransferase</keyword>
<dbReference type="Gene3D" id="3.40.50.2020">
    <property type="match status" value="1"/>
</dbReference>
<dbReference type="NCBIfam" id="NF001729">
    <property type="entry name" value="PRK00455.1-3"/>
    <property type="match status" value="1"/>
</dbReference>
<dbReference type="EMBL" id="JBHTFQ010000008">
    <property type="protein sequence ID" value="MFC7705459.1"/>
    <property type="molecule type" value="Genomic_DNA"/>
</dbReference>
<evidence type="ECO:0000256" key="5">
    <source>
        <dbReference type="ARBA" id="ARBA00022975"/>
    </source>
</evidence>
<dbReference type="Proteomes" id="UP001596516">
    <property type="component" value="Unassembled WGS sequence"/>
</dbReference>
<gene>
    <name evidence="6" type="primary">pyrE</name>
    <name evidence="7" type="ORF">ACFQXB_14775</name>
</gene>
<evidence type="ECO:0000256" key="4">
    <source>
        <dbReference type="ARBA" id="ARBA00022679"/>
    </source>
</evidence>
<feature type="binding site" description="in other chain" evidence="6">
    <location>
        <begin position="133"/>
        <end position="141"/>
    </location>
    <ligand>
        <name>5-phospho-alpha-D-ribose 1-diphosphate</name>
        <dbReference type="ChEBI" id="CHEBI:58017"/>
        <note>ligand shared between dimeric partners</note>
    </ligand>
</feature>
<evidence type="ECO:0000313" key="7">
    <source>
        <dbReference type="EMBL" id="MFC7705459.1"/>
    </source>
</evidence>
<accession>A0ABW2UL65</accession>
<dbReference type="HAMAP" id="MF_01208">
    <property type="entry name" value="PyrE"/>
    <property type="match status" value="1"/>
</dbReference>
<dbReference type="RefSeq" id="WP_377405402.1">
    <property type="nucleotide sequence ID" value="NZ_JBHTFQ010000008.1"/>
</dbReference>
<keyword evidence="4 6" id="KW-0808">Transferase</keyword>
<reference evidence="8" key="1">
    <citation type="journal article" date="2019" name="Int. J. Syst. Evol. Microbiol.">
        <title>The Global Catalogue of Microorganisms (GCM) 10K type strain sequencing project: providing services to taxonomists for standard genome sequencing and annotation.</title>
        <authorList>
            <consortium name="The Broad Institute Genomics Platform"/>
            <consortium name="The Broad Institute Genome Sequencing Center for Infectious Disease"/>
            <person name="Wu L."/>
            <person name="Ma J."/>
        </authorList>
    </citation>
    <scope>NUCLEOTIDE SEQUENCE [LARGE SCALE GENOMIC DNA]</scope>
    <source>
        <strain evidence="8">CGMCC 1.12750</strain>
    </source>
</reference>
<keyword evidence="6" id="KW-0460">Magnesium</keyword>
<dbReference type="CDD" id="cd06223">
    <property type="entry name" value="PRTases_typeI"/>
    <property type="match status" value="1"/>
</dbReference>